<proteinExistence type="inferred from homology"/>
<dbReference type="AlphaFoldDB" id="A0A154L1K7"/>
<dbReference type="PIRSF" id="PIRSF001439">
    <property type="entry name" value="CryM"/>
    <property type="match status" value="1"/>
</dbReference>
<dbReference type="Gene3D" id="3.40.50.720">
    <property type="entry name" value="NAD(P)-binding Rossmann-like Domain"/>
    <property type="match status" value="1"/>
</dbReference>
<name>A0A154L1K7_9PROT</name>
<dbReference type="PANTHER" id="PTHR13812">
    <property type="entry name" value="KETIMINE REDUCTASE MU-CRYSTALLIN"/>
    <property type="match status" value="1"/>
</dbReference>
<dbReference type="GO" id="GO:0016491">
    <property type="term" value="F:oxidoreductase activity"/>
    <property type="evidence" value="ECO:0007669"/>
    <property type="project" value="UniProtKB-ARBA"/>
</dbReference>
<comment type="caution">
    <text evidence="2">The sequence shown here is derived from an EMBL/GenBank/DDBJ whole genome shotgun (WGS) entry which is preliminary data.</text>
</comment>
<dbReference type="InterPro" id="IPR036291">
    <property type="entry name" value="NAD(P)-bd_dom_sf"/>
</dbReference>
<dbReference type="InterPro" id="IPR023401">
    <property type="entry name" value="ODC_N"/>
</dbReference>
<dbReference type="SUPFAM" id="SSF51735">
    <property type="entry name" value="NAD(P)-binding Rossmann-fold domains"/>
    <property type="match status" value="1"/>
</dbReference>
<dbReference type="Gene3D" id="3.30.1780.10">
    <property type="entry name" value="ornithine cyclodeaminase, domain 1"/>
    <property type="match status" value="1"/>
</dbReference>
<dbReference type="OrthoDB" id="9785971at2"/>
<dbReference type="Proteomes" id="UP000076335">
    <property type="component" value="Unassembled WGS sequence"/>
</dbReference>
<evidence type="ECO:0000256" key="1">
    <source>
        <dbReference type="ARBA" id="ARBA00008903"/>
    </source>
</evidence>
<dbReference type="GO" id="GO:0019752">
    <property type="term" value="P:carboxylic acid metabolic process"/>
    <property type="evidence" value="ECO:0007669"/>
    <property type="project" value="UniProtKB-ARBA"/>
</dbReference>
<evidence type="ECO:0000313" key="2">
    <source>
        <dbReference type="EMBL" id="KZB61787.1"/>
    </source>
</evidence>
<gene>
    <name evidence="2" type="ORF">AUP42_05940</name>
</gene>
<dbReference type="FunFam" id="3.40.50.720:FF:000311">
    <property type="entry name" value="Ornithine cyclodeaminase"/>
    <property type="match status" value="1"/>
</dbReference>
<accession>A0A154L1K7</accession>
<organism evidence="2 3">
    <name type="scientific">Thalassospira lucentensis</name>
    <dbReference type="NCBI Taxonomy" id="168935"/>
    <lineage>
        <taxon>Bacteria</taxon>
        <taxon>Pseudomonadati</taxon>
        <taxon>Pseudomonadota</taxon>
        <taxon>Alphaproteobacteria</taxon>
        <taxon>Rhodospirillales</taxon>
        <taxon>Thalassospiraceae</taxon>
        <taxon>Thalassospira</taxon>
    </lineage>
</organism>
<evidence type="ECO:0000313" key="3">
    <source>
        <dbReference type="Proteomes" id="UP000076335"/>
    </source>
</evidence>
<dbReference type="NCBIfam" id="NF004793">
    <property type="entry name" value="PRK06141.1"/>
    <property type="match status" value="1"/>
</dbReference>
<protein>
    <submittedName>
        <fullName evidence="2">Ornithine cyclodeaminase</fullName>
    </submittedName>
</protein>
<dbReference type="InterPro" id="IPR003462">
    <property type="entry name" value="ODC_Mu_crystall"/>
</dbReference>
<dbReference type="PANTHER" id="PTHR13812:SF19">
    <property type="entry name" value="KETIMINE REDUCTASE MU-CRYSTALLIN"/>
    <property type="match status" value="1"/>
</dbReference>
<reference evidence="2 3" key="1">
    <citation type="submission" date="2015-12" db="EMBL/GenBank/DDBJ databases">
        <title>Genome sequence of Thalassospira lucentensis MCCC 1A02072.</title>
        <authorList>
            <person name="Lu L."/>
            <person name="Lai Q."/>
            <person name="Shao Z."/>
            <person name="Qian P."/>
        </authorList>
    </citation>
    <scope>NUCLEOTIDE SEQUENCE [LARGE SCALE GENOMIC DNA]</scope>
    <source>
        <strain evidence="2 3">MCCC 1A02072</strain>
    </source>
</reference>
<dbReference type="RefSeq" id="WP_062953095.1">
    <property type="nucleotide sequence ID" value="NZ_LPVY01000022.1"/>
</dbReference>
<dbReference type="Pfam" id="PF02423">
    <property type="entry name" value="OCD_Mu_crystall"/>
    <property type="match status" value="1"/>
</dbReference>
<dbReference type="EMBL" id="LPVY01000022">
    <property type="protein sequence ID" value="KZB61787.1"/>
    <property type="molecule type" value="Genomic_DNA"/>
</dbReference>
<comment type="similarity">
    <text evidence="1">Belongs to the ornithine cyclodeaminase/mu-crystallin family.</text>
</comment>
<dbReference type="GO" id="GO:0005737">
    <property type="term" value="C:cytoplasm"/>
    <property type="evidence" value="ECO:0007669"/>
    <property type="project" value="TreeGrafter"/>
</dbReference>
<sequence length="316" mass="33364">MRFISAEEIDKFVSPRDLVEALRKGFADGCEAPLRSHFNMERSNEDDATFLIMPAWQKDGAAGVKVAAVVPGNSARNLPAVSGTYILLDAVTGQPSAVIDGTKLTTRRTAAASALAADYLARKDACEMVMVGSGAMAPNLINAHASVRPIKKVTIWNRNGDKARALAAETATLGFEAVGTDDLETACKSADLISCATLSTEPLVRGEWLREGTHVDLVGAFKPTMRETDDALMQKCRIYVDSFEGAAAEGGDVVQPLNAGSISKSDILGDLFGLTRGEVKGRQTDAECTVFKSVGHSLEDFVAAVAVVDAVGKAGK</sequence>